<comment type="caution">
    <text evidence="1">The sequence shown here is derived from an EMBL/GenBank/DDBJ whole genome shotgun (WGS) entry which is preliminary data.</text>
</comment>
<proteinExistence type="predicted"/>
<keyword evidence="2" id="KW-1185">Reference proteome</keyword>
<dbReference type="EMBL" id="JAHTBI010000043">
    <property type="protein sequence ID" value="MBV6287872.1"/>
    <property type="molecule type" value="Genomic_DNA"/>
</dbReference>
<reference evidence="1" key="2">
    <citation type="journal article" date="2023" name="Plant Pathol.">
        <title>Dismantling and reorganizing Pseudomonas marginalis sensu#lato.</title>
        <authorList>
            <person name="Sawada H."/>
            <person name="Fujikawa T."/>
            <person name="Satou M."/>
        </authorList>
    </citation>
    <scope>NUCLEOTIDE SEQUENCE</scope>
    <source>
        <strain evidence="1">MAFF 301350</strain>
    </source>
</reference>
<evidence type="ECO:0000313" key="2">
    <source>
        <dbReference type="Proteomes" id="UP001106592"/>
    </source>
</evidence>
<dbReference type="Proteomes" id="UP001106592">
    <property type="component" value="Unassembled WGS sequence"/>
</dbReference>
<accession>A0A9Q2XIV9</accession>
<organism evidence="1 2">
    <name type="scientific">Pseudomonas aegrilactucae</name>
    <dbReference type="NCBI Taxonomy" id="2854028"/>
    <lineage>
        <taxon>Bacteria</taxon>
        <taxon>Pseudomonadati</taxon>
        <taxon>Pseudomonadota</taxon>
        <taxon>Gammaproteobacteria</taxon>
        <taxon>Pseudomonadales</taxon>
        <taxon>Pseudomonadaceae</taxon>
        <taxon>Pseudomonas</taxon>
    </lineage>
</organism>
<reference evidence="1" key="1">
    <citation type="journal article" date="2022" name="Int. J. Syst. Evol. Microbiol.">
        <title>Pseudomonas aegrilactucae sp. nov. and Pseudomonas morbosilactucae sp. nov., pathogens causing bacterial rot of lettuce in Japan.</title>
        <authorList>
            <person name="Sawada H."/>
            <person name="Fujikawa T."/>
            <person name="Satou M."/>
        </authorList>
    </citation>
    <scope>NUCLEOTIDE SEQUENCE</scope>
    <source>
        <strain evidence="1">MAFF 301350</strain>
    </source>
</reference>
<evidence type="ECO:0008006" key="3">
    <source>
        <dbReference type="Google" id="ProtNLM"/>
    </source>
</evidence>
<dbReference type="InterPro" id="IPR028962">
    <property type="entry name" value="Imm10"/>
</dbReference>
<protein>
    <recommendedName>
        <fullName evidence="3">Immunity protein 10 of polymorphic toxin system</fullName>
    </recommendedName>
</protein>
<sequence>MNIEFSATCYSAYTEDDVFTVGFADREDDPRHYLILQRAEEPDEQDVALGHDVCYVEIGEPSLAGYSGIDEVLISTDKLVFTFDQRTPWCEGIRTVEIAISPALGPLDGIEASLRAVFTASPMNVAPRVHRVAAAPASRPGETS</sequence>
<dbReference type="RefSeq" id="WP_217975902.1">
    <property type="nucleotide sequence ID" value="NZ_JAHTBI010000043.1"/>
</dbReference>
<dbReference type="AlphaFoldDB" id="A0A9Q2XIV9"/>
<evidence type="ECO:0000313" key="1">
    <source>
        <dbReference type="EMBL" id="MBV6287872.1"/>
    </source>
</evidence>
<dbReference type="Pfam" id="PF15588">
    <property type="entry name" value="Imm10"/>
    <property type="match status" value="1"/>
</dbReference>
<gene>
    <name evidence="1" type="ORF">KUO17_12685</name>
</gene>
<name>A0A9Q2XIV9_9PSED</name>